<proteinExistence type="predicted"/>
<evidence type="ECO:0000313" key="1">
    <source>
        <dbReference type="EMBL" id="SDK79403.1"/>
    </source>
</evidence>
<evidence type="ECO:0000313" key="2">
    <source>
        <dbReference type="Proteomes" id="UP000198706"/>
    </source>
</evidence>
<sequence length="400" mass="45787">MLAFFLGAGASVECGMPLVWPFTATFRENVLKRIDTQLFNFSGNDEIKERFVVIINNTDMHYEQMVSELEKWSLSSVGKEREIVGGLIKQTTECIQLLLLELQEKCNPRMQLRFDHYFGLKAIIKKFGCLDIYSLNHDLIVEELCAFYKIPLKDGFYADREHGYSRLGSFKVVTKEELQQHRLDFFDQNESGVNLVKLHGSFDIFAIEDKGKYLKSVGGSEFGSYVRAVRNIERLSLEECRKSGVRGVNELFVNDDSGELQFLRRSLLSGGHKFSDKFEQIAPRELFEEFKTRIMSARELVVIGYGFGDEHVNVVFCDWLKIPGTKLIVCDPYRTEVPGFLSSNANQIEIRNLGFTDLLLSFDPEGDSDDKKQERMLIQRLESLSKSEIGNLTSLLKGRS</sequence>
<name>A0A1G9ETI3_9PSED</name>
<dbReference type="Proteomes" id="UP000198706">
    <property type="component" value="Unassembled WGS sequence"/>
</dbReference>
<dbReference type="EMBL" id="FNFD01000010">
    <property type="protein sequence ID" value="SDK79403.1"/>
    <property type="molecule type" value="Genomic_DNA"/>
</dbReference>
<keyword evidence="2" id="KW-1185">Reference proteome</keyword>
<reference evidence="1 2" key="1">
    <citation type="submission" date="2016-10" db="EMBL/GenBank/DDBJ databases">
        <authorList>
            <person name="de Groot N.N."/>
        </authorList>
    </citation>
    <scope>NUCLEOTIDE SEQUENCE [LARGE SCALE GENOMIC DNA]</scope>
    <source>
        <strain evidence="1 2">JCM 21544</strain>
    </source>
</reference>
<organism evidence="1 2">
    <name type="scientific">Pseudomonas indica</name>
    <dbReference type="NCBI Taxonomy" id="137658"/>
    <lineage>
        <taxon>Bacteria</taxon>
        <taxon>Pseudomonadati</taxon>
        <taxon>Pseudomonadota</taxon>
        <taxon>Gammaproteobacteria</taxon>
        <taxon>Pseudomonadales</taxon>
        <taxon>Pseudomonadaceae</taxon>
        <taxon>Pseudomonas</taxon>
    </lineage>
</organism>
<gene>
    <name evidence="1" type="ORF">SAMN05216186_110173</name>
</gene>
<dbReference type="RefSeq" id="WP_084337792.1">
    <property type="nucleotide sequence ID" value="NZ_FNFD01000010.1"/>
</dbReference>
<protein>
    <submittedName>
        <fullName evidence="1">SIR2-like domain-containing protein</fullName>
    </submittedName>
</protein>
<dbReference type="STRING" id="137658.SAMN05216186_110173"/>
<accession>A0A1G9ETI3</accession>
<dbReference type="AlphaFoldDB" id="A0A1G9ETI3"/>